<organism evidence="2">
    <name type="scientific">marine metagenome</name>
    <dbReference type="NCBI Taxonomy" id="408172"/>
    <lineage>
        <taxon>unclassified sequences</taxon>
        <taxon>metagenomes</taxon>
        <taxon>ecological metagenomes</taxon>
    </lineage>
</organism>
<dbReference type="AlphaFoldDB" id="A0A382JGH8"/>
<gene>
    <name evidence="2" type="ORF">METZ01_LOCUS262665</name>
</gene>
<reference evidence="2" key="1">
    <citation type="submission" date="2018-05" db="EMBL/GenBank/DDBJ databases">
        <authorList>
            <person name="Lanie J.A."/>
            <person name="Ng W.-L."/>
            <person name="Kazmierczak K.M."/>
            <person name="Andrzejewski T.M."/>
            <person name="Davidsen T.M."/>
            <person name="Wayne K.J."/>
            <person name="Tettelin H."/>
            <person name="Glass J.I."/>
            <person name="Rusch D."/>
            <person name="Podicherti R."/>
            <person name="Tsui H.-C.T."/>
            <person name="Winkler M.E."/>
        </authorList>
    </citation>
    <scope>NUCLEOTIDE SEQUENCE</scope>
</reference>
<feature type="region of interest" description="Disordered" evidence="1">
    <location>
        <begin position="23"/>
        <end position="42"/>
    </location>
</feature>
<protein>
    <submittedName>
        <fullName evidence="2">Uncharacterized protein</fullName>
    </submittedName>
</protein>
<feature type="non-terminal residue" evidence="2">
    <location>
        <position position="162"/>
    </location>
</feature>
<dbReference type="EMBL" id="UINC01073433">
    <property type="protein sequence ID" value="SVC09811.1"/>
    <property type="molecule type" value="Genomic_DNA"/>
</dbReference>
<proteinExistence type="predicted"/>
<name>A0A382JGH8_9ZZZZ</name>
<feature type="non-terminal residue" evidence="2">
    <location>
        <position position="1"/>
    </location>
</feature>
<accession>A0A382JGH8</accession>
<sequence>VPSRGPPNGLLEGNGICEAEFGSGPRTVGHVPLRRPGGIRSPVDLDRHVARLGRHCPGQRGDVDGLARSDVVGTARLSAYEEGEQPDDEVGGVLVRPEGGAIAIDHDRATVECVSDEVAHREVGVDREVRPDEGEQAARDHLGVSCSDGCLTESFRLPLSPV</sequence>
<evidence type="ECO:0000256" key="1">
    <source>
        <dbReference type="SAM" id="MobiDB-lite"/>
    </source>
</evidence>
<evidence type="ECO:0000313" key="2">
    <source>
        <dbReference type="EMBL" id="SVC09811.1"/>
    </source>
</evidence>